<protein>
    <submittedName>
        <fullName evidence="9">Iron(3+)-hydroxamate import system permease protein FhuB</fullName>
    </submittedName>
</protein>
<keyword evidence="10" id="KW-1185">Reference proteome</keyword>
<evidence type="ECO:0000256" key="6">
    <source>
        <dbReference type="ARBA" id="ARBA00022989"/>
    </source>
</evidence>
<feature type="transmembrane region" description="Helical" evidence="8">
    <location>
        <begin position="245"/>
        <end position="262"/>
    </location>
</feature>
<name>A0A1M5ZNK8_9VIBR</name>
<feature type="transmembrane region" description="Helical" evidence="8">
    <location>
        <begin position="113"/>
        <end position="136"/>
    </location>
</feature>
<evidence type="ECO:0000256" key="2">
    <source>
        <dbReference type="ARBA" id="ARBA00007935"/>
    </source>
</evidence>
<dbReference type="RefSeq" id="WP_073604602.1">
    <property type="nucleotide sequence ID" value="NZ_FQXZ01000033.1"/>
</dbReference>
<feature type="transmembrane region" description="Helical" evidence="8">
    <location>
        <begin position="341"/>
        <end position="364"/>
    </location>
</feature>
<keyword evidence="5 8" id="KW-0812">Transmembrane</keyword>
<feature type="transmembrane region" description="Helical" evidence="8">
    <location>
        <begin position="274"/>
        <end position="292"/>
    </location>
</feature>
<dbReference type="InterPro" id="IPR037294">
    <property type="entry name" value="ABC_BtuC-like"/>
</dbReference>
<feature type="transmembrane region" description="Helical" evidence="8">
    <location>
        <begin position="627"/>
        <end position="651"/>
    </location>
</feature>
<evidence type="ECO:0000256" key="8">
    <source>
        <dbReference type="SAM" id="Phobius"/>
    </source>
</evidence>
<comment type="similarity">
    <text evidence="2">Belongs to the binding-protein-dependent transport system permease family. FecCD subfamily.</text>
</comment>
<dbReference type="EMBL" id="FQXZ01000033">
    <property type="protein sequence ID" value="SHI25774.1"/>
    <property type="molecule type" value="Genomic_DNA"/>
</dbReference>
<evidence type="ECO:0000256" key="3">
    <source>
        <dbReference type="ARBA" id="ARBA00022448"/>
    </source>
</evidence>
<feature type="transmembrane region" description="Helical" evidence="8">
    <location>
        <begin position="554"/>
        <end position="575"/>
    </location>
</feature>
<organism evidence="9 10">
    <name type="scientific">Vibrio aerogenes CECT 7868</name>
    <dbReference type="NCBI Taxonomy" id="1216006"/>
    <lineage>
        <taxon>Bacteria</taxon>
        <taxon>Pseudomonadati</taxon>
        <taxon>Pseudomonadota</taxon>
        <taxon>Gammaproteobacteria</taxon>
        <taxon>Vibrionales</taxon>
        <taxon>Vibrionaceae</taxon>
        <taxon>Vibrio</taxon>
    </lineage>
</organism>
<dbReference type="NCBIfam" id="NF007866">
    <property type="entry name" value="PRK10577.1-2"/>
    <property type="match status" value="1"/>
</dbReference>
<dbReference type="InterPro" id="IPR000522">
    <property type="entry name" value="ABC_transptr_permease_BtuC"/>
</dbReference>
<dbReference type="CDD" id="cd06550">
    <property type="entry name" value="TM_ABC_iron-siderophores_like"/>
    <property type="match status" value="2"/>
</dbReference>
<feature type="transmembrane region" description="Helical" evidence="8">
    <location>
        <begin position="221"/>
        <end position="239"/>
    </location>
</feature>
<dbReference type="STRING" id="1216006.VA7868_02980"/>
<proteinExistence type="inferred from homology"/>
<evidence type="ECO:0000256" key="1">
    <source>
        <dbReference type="ARBA" id="ARBA00004651"/>
    </source>
</evidence>
<keyword evidence="7 8" id="KW-0472">Membrane</keyword>
<evidence type="ECO:0000256" key="4">
    <source>
        <dbReference type="ARBA" id="ARBA00022475"/>
    </source>
</evidence>
<reference evidence="9 10" key="1">
    <citation type="submission" date="2016-11" db="EMBL/GenBank/DDBJ databases">
        <authorList>
            <person name="Jaros S."/>
            <person name="Januszkiewicz K."/>
            <person name="Wedrychowicz H."/>
        </authorList>
    </citation>
    <scope>NUCLEOTIDE SEQUENCE [LARGE SCALE GENOMIC DNA]</scope>
    <source>
        <strain evidence="9 10">CECT 7868</strain>
    </source>
</reference>
<feature type="transmembrane region" description="Helical" evidence="8">
    <location>
        <begin position="581"/>
        <end position="597"/>
    </location>
</feature>
<feature type="transmembrane region" description="Helical" evidence="8">
    <location>
        <begin position="417"/>
        <end position="436"/>
    </location>
</feature>
<evidence type="ECO:0000256" key="7">
    <source>
        <dbReference type="ARBA" id="ARBA00023136"/>
    </source>
</evidence>
<evidence type="ECO:0000313" key="10">
    <source>
        <dbReference type="Proteomes" id="UP000184608"/>
    </source>
</evidence>
<dbReference type="GO" id="GO:0022857">
    <property type="term" value="F:transmembrane transporter activity"/>
    <property type="evidence" value="ECO:0007669"/>
    <property type="project" value="InterPro"/>
</dbReference>
<feature type="transmembrane region" description="Helical" evidence="8">
    <location>
        <begin position="518"/>
        <end position="542"/>
    </location>
</feature>
<feature type="transmembrane region" description="Helical" evidence="8">
    <location>
        <begin position="474"/>
        <end position="495"/>
    </location>
</feature>
<keyword evidence="3" id="KW-0813">Transport</keyword>
<dbReference type="OrthoDB" id="9811721at2"/>
<accession>A0A1M5ZNK8</accession>
<feature type="transmembrane region" description="Helical" evidence="8">
    <location>
        <begin position="384"/>
        <end position="405"/>
    </location>
</feature>
<dbReference type="GO" id="GO:0005886">
    <property type="term" value="C:plasma membrane"/>
    <property type="evidence" value="ECO:0007669"/>
    <property type="project" value="UniProtKB-SubCell"/>
</dbReference>
<comment type="subcellular location">
    <subcellularLocation>
        <location evidence="1">Cell membrane</location>
        <topology evidence="1">Multi-pass membrane protein</topology>
    </subcellularLocation>
</comment>
<feature type="transmembrane region" description="Helical" evidence="8">
    <location>
        <begin position="54"/>
        <end position="75"/>
    </location>
</feature>
<feature type="transmembrane region" description="Helical" evidence="8">
    <location>
        <begin position="442"/>
        <end position="462"/>
    </location>
</feature>
<dbReference type="Proteomes" id="UP000184608">
    <property type="component" value="Unassembled WGS sequence"/>
</dbReference>
<feature type="transmembrane region" description="Helical" evidence="8">
    <location>
        <begin position="604"/>
        <end position="621"/>
    </location>
</feature>
<dbReference type="PANTHER" id="PTHR30472">
    <property type="entry name" value="FERRIC ENTEROBACTIN TRANSPORT SYSTEM PERMEASE PROTEIN"/>
    <property type="match status" value="1"/>
</dbReference>
<dbReference type="Pfam" id="PF01032">
    <property type="entry name" value="FecCD"/>
    <property type="match status" value="2"/>
</dbReference>
<dbReference type="SUPFAM" id="SSF81345">
    <property type="entry name" value="ABC transporter involved in vitamin B12 uptake, BtuC"/>
    <property type="match status" value="2"/>
</dbReference>
<dbReference type="GO" id="GO:0033214">
    <property type="term" value="P:siderophore-iron import into cell"/>
    <property type="evidence" value="ECO:0007669"/>
    <property type="project" value="TreeGrafter"/>
</dbReference>
<feature type="transmembrane region" description="Helical" evidence="8">
    <location>
        <begin position="195"/>
        <end position="214"/>
    </location>
</feature>
<evidence type="ECO:0000256" key="5">
    <source>
        <dbReference type="ARBA" id="ARBA00022692"/>
    </source>
</evidence>
<gene>
    <name evidence="9" type="primary">fhuB</name>
    <name evidence="9" type="ORF">VA7868_02980</name>
</gene>
<dbReference type="Gene3D" id="1.10.3470.10">
    <property type="entry name" value="ABC transporter involved in vitamin B12 uptake, BtuC"/>
    <property type="match status" value="2"/>
</dbReference>
<dbReference type="PANTHER" id="PTHR30472:SF37">
    <property type="entry name" value="FE(3+) DICITRATE TRANSPORT SYSTEM PERMEASE PROTEIN FECD-RELATED"/>
    <property type="match status" value="1"/>
</dbReference>
<feature type="transmembrane region" description="Helical" evidence="8">
    <location>
        <begin position="298"/>
        <end position="320"/>
    </location>
</feature>
<sequence length="661" mass="69996">MTRTTLISALGLLGVAALASLQFQQPLTLTAQWHLIFHPQLAESFDAFNFAYAQLPRLVMTLVVGAMLGLSGSLMQQLTQNPLTSPLTMGTSSGAWLALVVMSLWWPDAIADYSALAAMGGALGAFALILFIAGLNHMTGMPVVISGMVVNILLGAVAGAMILLHQDYAQNVFIWGAGSLAQNGWEQVQWLLPRLSPVVLILVVAPRILTLFRLGHENAQARGLSVIPAFFFLMTLTIWLVSAAVTMVGLIGFIGLLTPNIVRALGARTPRTELLASLVFGALLLLLTDMLAQVLTVWFGQVVPSGVTAAAIGAPALIGFSRRRLKAQDNLAVRLPGSRHSVGLSAVTVLIFLLGLGIMVSFFSQPDQPGLHLAMPDHYQWLLRWPRVLTALSTGTGLALAGVILQRMINNPLASPDILGVSAGATFALVFASLFMGQSLLAGQWGTAMTGSLIVLGLLIIFSKKHHFAPSGVILTGIALSALLQAFVQFCLAGGNQDSYSILQWLAGSTYRVQPEQALWLCALVSLMLILSLASSRGLTLLTVSRGFAQARGLNTALMSLLLLSLVAMLCAVTTATMGPVAFVGLIAPHLAGLLGAHRVKQQLLLGSLIGGVAMVWANWLGQVLVYPAQIAAGTLVAILGALYFLGLLIYNRMTQRSGLV</sequence>
<dbReference type="AlphaFoldDB" id="A0A1M5ZNK8"/>
<feature type="transmembrane region" description="Helical" evidence="8">
    <location>
        <begin position="87"/>
        <end position="107"/>
    </location>
</feature>
<feature type="transmembrane region" description="Helical" evidence="8">
    <location>
        <begin position="143"/>
        <end position="164"/>
    </location>
</feature>
<keyword evidence="4" id="KW-1003">Cell membrane</keyword>
<evidence type="ECO:0000313" key="9">
    <source>
        <dbReference type="EMBL" id="SHI25774.1"/>
    </source>
</evidence>
<keyword evidence="6 8" id="KW-1133">Transmembrane helix</keyword>